<dbReference type="Proteomes" id="UP001164539">
    <property type="component" value="Chromosome 7"/>
</dbReference>
<reference evidence="1 2" key="1">
    <citation type="journal article" date="2023" name="Science">
        <title>Complex scaffold remodeling in plant triterpene biosynthesis.</title>
        <authorList>
            <person name="De La Pena R."/>
            <person name="Hodgson H."/>
            <person name="Liu J.C."/>
            <person name="Stephenson M.J."/>
            <person name="Martin A.C."/>
            <person name="Owen C."/>
            <person name="Harkess A."/>
            <person name="Leebens-Mack J."/>
            <person name="Jimenez L.E."/>
            <person name="Osbourn A."/>
            <person name="Sattely E.S."/>
        </authorList>
    </citation>
    <scope>NUCLEOTIDE SEQUENCE [LARGE SCALE GENOMIC DNA]</scope>
    <source>
        <strain evidence="2">cv. JPN11</strain>
        <tissue evidence="1">Leaf</tissue>
    </source>
</reference>
<sequence>MFIHQGASKNFKPSVSLREQGISSLLSCSYSIVLLCGILTLKYKWGSIKSRESELVNMGGLSAVLLILLIFVNFGILVAGASGISNFTQFDSSCNNVTLEDKRGVPTGANPLHNR</sequence>
<name>A0ACC1XU60_MELAZ</name>
<accession>A0ACC1XU60</accession>
<organism evidence="1 2">
    <name type="scientific">Melia azedarach</name>
    <name type="common">Chinaberry tree</name>
    <dbReference type="NCBI Taxonomy" id="155640"/>
    <lineage>
        <taxon>Eukaryota</taxon>
        <taxon>Viridiplantae</taxon>
        <taxon>Streptophyta</taxon>
        <taxon>Embryophyta</taxon>
        <taxon>Tracheophyta</taxon>
        <taxon>Spermatophyta</taxon>
        <taxon>Magnoliopsida</taxon>
        <taxon>eudicotyledons</taxon>
        <taxon>Gunneridae</taxon>
        <taxon>Pentapetalae</taxon>
        <taxon>rosids</taxon>
        <taxon>malvids</taxon>
        <taxon>Sapindales</taxon>
        <taxon>Meliaceae</taxon>
        <taxon>Melia</taxon>
    </lineage>
</organism>
<dbReference type="EMBL" id="CM051400">
    <property type="protein sequence ID" value="KAJ4714658.1"/>
    <property type="molecule type" value="Genomic_DNA"/>
</dbReference>
<gene>
    <name evidence="1" type="ORF">OWV82_013110</name>
</gene>
<evidence type="ECO:0000313" key="1">
    <source>
        <dbReference type="EMBL" id="KAJ4714658.1"/>
    </source>
</evidence>
<evidence type="ECO:0000313" key="2">
    <source>
        <dbReference type="Proteomes" id="UP001164539"/>
    </source>
</evidence>
<comment type="caution">
    <text evidence="1">The sequence shown here is derived from an EMBL/GenBank/DDBJ whole genome shotgun (WGS) entry which is preliminary data.</text>
</comment>
<protein>
    <submittedName>
        <fullName evidence="1">Clavata3/ESR (CLE)</fullName>
    </submittedName>
</protein>
<proteinExistence type="predicted"/>
<keyword evidence="2" id="KW-1185">Reference proteome</keyword>